<name>A0AAW1XVB5_RUBAR</name>
<dbReference type="EMBL" id="JBEDUW010000003">
    <property type="protein sequence ID" value="KAK9939437.1"/>
    <property type="molecule type" value="Genomic_DNA"/>
</dbReference>
<accession>A0AAW1XVB5</accession>
<sequence>MDRIAVRLIGWERRNTVSTAMEINEANFRLWSRSMRLISGCGAKKLWCIPAAPIKLTSFHIKNDSFSLRWTDGLQPPHHSKELGICLQIKVFKNVCGFRNNR</sequence>
<keyword evidence="2" id="KW-1185">Reference proteome</keyword>
<dbReference type="AlphaFoldDB" id="A0AAW1XVB5"/>
<protein>
    <recommendedName>
        <fullName evidence="3">Retrotransposon Copia-like N-terminal domain-containing protein</fullName>
    </recommendedName>
</protein>
<reference evidence="1 2" key="1">
    <citation type="journal article" date="2023" name="G3 (Bethesda)">
        <title>A chromosome-length genome assembly and annotation of blackberry (Rubus argutus, cv. 'Hillquist').</title>
        <authorList>
            <person name="Bruna T."/>
            <person name="Aryal R."/>
            <person name="Dudchenko O."/>
            <person name="Sargent D.J."/>
            <person name="Mead D."/>
            <person name="Buti M."/>
            <person name="Cavallini A."/>
            <person name="Hytonen T."/>
            <person name="Andres J."/>
            <person name="Pham M."/>
            <person name="Weisz D."/>
            <person name="Mascagni F."/>
            <person name="Usai G."/>
            <person name="Natali L."/>
            <person name="Bassil N."/>
            <person name="Fernandez G.E."/>
            <person name="Lomsadze A."/>
            <person name="Armour M."/>
            <person name="Olukolu B."/>
            <person name="Poorten T."/>
            <person name="Britton C."/>
            <person name="Davik J."/>
            <person name="Ashrafi H."/>
            <person name="Aiden E.L."/>
            <person name="Borodovsky M."/>
            <person name="Worthington M."/>
        </authorList>
    </citation>
    <scope>NUCLEOTIDE SEQUENCE [LARGE SCALE GENOMIC DNA]</scope>
    <source>
        <strain evidence="1">PI 553951</strain>
    </source>
</reference>
<organism evidence="1 2">
    <name type="scientific">Rubus argutus</name>
    <name type="common">Southern blackberry</name>
    <dbReference type="NCBI Taxonomy" id="59490"/>
    <lineage>
        <taxon>Eukaryota</taxon>
        <taxon>Viridiplantae</taxon>
        <taxon>Streptophyta</taxon>
        <taxon>Embryophyta</taxon>
        <taxon>Tracheophyta</taxon>
        <taxon>Spermatophyta</taxon>
        <taxon>Magnoliopsida</taxon>
        <taxon>eudicotyledons</taxon>
        <taxon>Gunneridae</taxon>
        <taxon>Pentapetalae</taxon>
        <taxon>rosids</taxon>
        <taxon>fabids</taxon>
        <taxon>Rosales</taxon>
        <taxon>Rosaceae</taxon>
        <taxon>Rosoideae</taxon>
        <taxon>Rosoideae incertae sedis</taxon>
        <taxon>Rubus</taxon>
    </lineage>
</organism>
<evidence type="ECO:0000313" key="1">
    <source>
        <dbReference type="EMBL" id="KAK9939437.1"/>
    </source>
</evidence>
<dbReference type="Proteomes" id="UP001457282">
    <property type="component" value="Unassembled WGS sequence"/>
</dbReference>
<gene>
    <name evidence="1" type="ORF">M0R45_016133</name>
</gene>
<evidence type="ECO:0008006" key="3">
    <source>
        <dbReference type="Google" id="ProtNLM"/>
    </source>
</evidence>
<proteinExistence type="predicted"/>
<evidence type="ECO:0000313" key="2">
    <source>
        <dbReference type="Proteomes" id="UP001457282"/>
    </source>
</evidence>
<comment type="caution">
    <text evidence="1">The sequence shown here is derived from an EMBL/GenBank/DDBJ whole genome shotgun (WGS) entry which is preliminary data.</text>
</comment>